<evidence type="ECO:0000313" key="4">
    <source>
        <dbReference type="Proteomes" id="UP000076842"/>
    </source>
</evidence>
<dbReference type="InterPro" id="IPR003817">
    <property type="entry name" value="PS_Dcarbxylase"/>
</dbReference>
<keyword evidence="4" id="KW-1185">Reference proteome</keyword>
<keyword evidence="1" id="KW-0210">Decarboxylase</keyword>
<protein>
    <submittedName>
        <fullName evidence="3">Putative phosphatidylserine decarboxylase</fullName>
    </submittedName>
</protein>
<organism evidence="3 4">
    <name type="scientific">Calocera cornea HHB12733</name>
    <dbReference type="NCBI Taxonomy" id="1353952"/>
    <lineage>
        <taxon>Eukaryota</taxon>
        <taxon>Fungi</taxon>
        <taxon>Dikarya</taxon>
        <taxon>Basidiomycota</taxon>
        <taxon>Agaricomycotina</taxon>
        <taxon>Dacrymycetes</taxon>
        <taxon>Dacrymycetales</taxon>
        <taxon>Dacrymycetaceae</taxon>
        <taxon>Calocera</taxon>
    </lineage>
</organism>
<reference evidence="3 4" key="1">
    <citation type="journal article" date="2016" name="Mol. Biol. Evol.">
        <title>Comparative Genomics of Early-Diverging Mushroom-Forming Fungi Provides Insights into the Origins of Lignocellulose Decay Capabilities.</title>
        <authorList>
            <person name="Nagy L.G."/>
            <person name="Riley R."/>
            <person name="Tritt A."/>
            <person name="Adam C."/>
            <person name="Daum C."/>
            <person name="Floudas D."/>
            <person name="Sun H."/>
            <person name="Yadav J.S."/>
            <person name="Pangilinan J."/>
            <person name="Larsson K.H."/>
            <person name="Matsuura K."/>
            <person name="Barry K."/>
            <person name="Labutti K."/>
            <person name="Kuo R."/>
            <person name="Ohm R.A."/>
            <person name="Bhattacharya S.S."/>
            <person name="Shirouzu T."/>
            <person name="Yoshinaga Y."/>
            <person name="Martin F.M."/>
            <person name="Grigoriev I.V."/>
            <person name="Hibbett D.S."/>
        </authorList>
    </citation>
    <scope>NUCLEOTIDE SEQUENCE [LARGE SCALE GENOMIC DNA]</scope>
    <source>
        <strain evidence="3 4">HHB12733</strain>
    </source>
</reference>
<evidence type="ECO:0000256" key="2">
    <source>
        <dbReference type="ARBA" id="ARBA00023239"/>
    </source>
</evidence>
<keyword evidence="2" id="KW-0456">Lyase</keyword>
<dbReference type="Proteomes" id="UP000076842">
    <property type="component" value="Unassembled WGS sequence"/>
</dbReference>
<dbReference type="EMBL" id="KV423919">
    <property type="protein sequence ID" value="KZT61988.1"/>
    <property type="molecule type" value="Genomic_DNA"/>
</dbReference>
<dbReference type="InParanoid" id="A0A165JLB0"/>
<dbReference type="OrthoDB" id="5973539at2759"/>
<dbReference type="GO" id="GO:0004609">
    <property type="term" value="F:phosphatidylserine decarboxylase activity"/>
    <property type="evidence" value="ECO:0007669"/>
    <property type="project" value="InterPro"/>
</dbReference>
<proteinExistence type="predicted"/>
<dbReference type="PANTHER" id="PTHR10067">
    <property type="entry name" value="PHOSPHATIDYLSERINE DECARBOXYLASE"/>
    <property type="match status" value="1"/>
</dbReference>
<gene>
    <name evidence="3" type="ORF">CALCODRAFT_490535</name>
</gene>
<evidence type="ECO:0000313" key="3">
    <source>
        <dbReference type="EMBL" id="KZT61988.1"/>
    </source>
</evidence>
<dbReference type="GO" id="GO:0008654">
    <property type="term" value="P:phospholipid biosynthetic process"/>
    <property type="evidence" value="ECO:0007669"/>
    <property type="project" value="InterPro"/>
</dbReference>
<evidence type="ECO:0000256" key="1">
    <source>
        <dbReference type="ARBA" id="ARBA00022793"/>
    </source>
</evidence>
<sequence length="318" mass="35704">MVQNRQVGWLTVNRKTGEFIREQQPLAEKFRLLLLFNPLLEWIDRTNMFRWWLHRQNDMAYKKEAKPESKKQIRPFIEAYKINMADFEPSDPDAYTTFYDFFIRKHTPSSRPLHAPDDPTAAVCAADCRLVVYETVAESHKIWIKGNHFSIAALILDKVAAKPWDNGAIASFRLNPQDYHRYHSPVAGTVKWWKELDGQYYSVDPLAITSSVDILTANARCAFCLASPEFGDVLFVAIGADEVGTVKLAEKAMTPGAPIAKGEEVGCFEFGGSSVVVAFEPGRIVFDQDLVEWSKKAVEVDVEVLSSLGRASAPGKSA</sequence>
<dbReference type="PANTHER" id="PTHR10067:SF11">
    <property type="entry name" value="PHOSPHATIDYLSERINE DECARBOXYLASE"/>
    <property type="match status" value="1"/>
</dbReference>
<name>A0A165JLB0_9BASI</name>
<accession>A0A165JLB0</accession>
<dbReference type="AlphaFoldDB" id="A0A165JLB0"/>
<dbReference type="STRING" id="1353952.A0A165JLB0"/>
<dbReference type="Pfam" id="PF02666">
    <property type="entry name" value="PS_Dcarbxylase"/>
    <property type="match status" value="1"/>
</dbReference>